<reference evidence="1" key="1">
    <citation type="submission" date="2021-02" db="EMBL/GenBank/DDBJ databases">
        <authorList>
            <person name="Dougan E. K."/>
            <person name="Rhodes N."/>
            <person name="Thang M."/>
            <person name="Chan C."/>
        </authorList>
    </citation>
    <scope>NUCLEOTIDE SEQUENCE</scope>
</reference>
<dbReference type="Proteomes" id="UP000601435">
    <property type="component" value="Unassembled WGS sequence"/>
</dbReference>
<dbReference type="EMBL" id="CAJNJA010090452">
    <property type="protein sequence ID" value="CAE7940112.1"/>
    <property type="molecule type" value="Genomic_DNA"/>
</dbReference>
<keyword evidence="2" id="KW-1185">Reference proteome</keyword>
<dbReference type="AlphaFoldDB" id="A0A813CAF0"/>
<evidence type="ECO:0000313" key="1">
    <source>
        <dbReference type="EMBL" id="CAE7940112.1"/>
    </source>
</evidence>
<name>A0A813CAF0_9DINO</name>
<sequence>MAPRGWPARKRVHHVAGKRATYQTAKTMAFRSGMMGGLFGPTGSDFPMQAQVRSKEQYIPTAAGEDVRHTRTAAAAAHPSRYSLTDLDDLRVPASTKLMGHLTRLQDELRGCISAGPLMPSDRLLDQALQDEMPRVSLWSSSRMPNSESIEVGKGGSVKQNDRLNSDAKPVVDIDLDGLESLESSVARESLRYSRAWRKTDVTSRTLSPVKPLPLEDGVLDDVCFEKDRRSLDMDTWMCPGDAFRTERRSAQASRGVIRRQHVPLQDDDAAFRRRPGYASQSWDFTSDLGLGLGPRR</sequence>
<proteinExistence type="predicted"/>
<gene>
    <name evidence="1" type="primary">Pol</name>
    <name evidence="1" type="ORF">SNEC2469_LOCUS33772</name>
</gene>
<organism evidence="1 2">
    <name type="scientific">Symbiodinium necroappetens</name>
    <dbReference type="NCBI Taxonomy" id="1628268"/>
    <lineage>
        <taxon>Eukaryota</taxon>
        <taxon>Sar</taxon>
        <taxon>Alveolata</taxon>
        <taxon>Dinophyceae</taxon>
        <taxon>Suessiales</taxon>
        <taxon>Symbiodiniaceae</taxon>
        <taxon>Symbiodinium</taxon>
    </lineage>
</organism>
<accession>A0A813CAF0</accession>
<evidence type="ECO:0000313" key="2">
    <source>
        <dbReference type="Proteomes" id="UP000601435"/>
    </source>
</evidence>
<protein>
    <submittedName>
        <fullName evidence="1">Pol protein</fullName>
    </submittedName>
</protein>
<comment type="caution">
    <text evidence="1">The sequence shown here is derived from an EMBL/GenBank/DDBJ whole genome shotgun (WGS) entry which is preliminary data.</text>
</comment>